<sequence>MTSTIRLKILGLPNITDLEDFAYLINLSKNSIYQLSKNSEYYYKTYQIAKKNGKLRDISQPNKQLKGIQLWILNNILNKLKVSEYSKGFEKGQSISDNVRPHIFSNCLLNIDIKDFYPSINSIKVYNLFKSIGYNNLISTLLTNICTYKNSLPQGSPCSPKISNLICWKMDSRLQGYVGKKGIIFTRYADDITFSSIMPDKLIGVLPFVEKIIIDEGFTLNKYKTRFTGKLRRREITGLVIYDNNFGIGRKKLRIIRSKVYNFTKTTDNVNHKALHHLYGWMNYIKSVDEVRYKSLLEYIKLLYQKNPKTDIKTLYNYYNS</sequence>
<comment type="similarity">
    <text evidence="8">Belongs to the bacterial reverse transcriptase family.</text>
</comment>
<dbReference type="EC" id="2.7.7.49" evidence="1"/>
<keyword evidence="7" id="KW-0051">Antiviral defense</keyword>
<name>A0A1N6JIE7_9FLAO</name>
<dbReference type="GO" id="GO:0051607">
    <property type="term" value="P:defense response to virus"/>
    <property type="evidence" value="ECO:0007669"/>
    <property type="project" value="UniProtKB-KW"/>
</dbReference>
<dbReference type="OrthoDB" id="9780724at2"/>
<evidence type="ECO:0000256" key="2">
    <source>
        <dbReference type="ARBA" id="ARBA00022679"/>
    </source>
</evidence>
<dbReference type="InterPro" id="IPR051083">
    <property type="entry name" value="GrpII_Intron_Splice-Mob/Def"/>
</dbReference>
<reference evidence="12" key="1">
    <citation type="submission" date="2016-11" db="EMBL/GenBank/DDBJ databases">
        <authorList>
            <person name="Varghese N."/>
            <person name="Submissions S."/>
        </authorList>
    </citation>
    <scope>NUCLEOTIDE SEQUENCE [LARGE SCALE GENOMIC DNA]</scope>
    <source>
        <strain evidence="12">DSM 27623</strain>
    </source>
</reference>
<dbReference type="InterPro" id="IPR043502">
    <property type="entry name" value="DNA/RNA_pol_sf"/>
</dbReference>
<keyword evidence="3" id="KW-0548">Nucleotidyltransferase</keyword>
<dbReference type="AlphaFoldDB" id="A0A1N6JIE7"/>
<evidence type="ECO:0000256" key="9">
    <source>
        <dbReference type="ARBA" id="ARBA00048173"/>
    </source>
</evidence>
<dbReference type="Pfam" id="PF00078">
    <property type="entry name" value="RVT_1"/>
    <property type="match status" value="1"/>
</dbReference>
<dbReference type="SUPFAM" id="SSF56672">
    <property type="entry name" value="DNA/RNA polymerases"/>
    <property type="match status" value="1"/>
</dbReference>
<evidence type="ECO:0000259" key="10">
    <source>
        <dbReference type="PROSITE" id="PS50878"/>
    </source>
</evidence>
<dbReference type="GO" id="GO:0046872">
    <property type="term" value="F:metal ion binding"/>
    <property type="evidence" value="ECO:0007669"/>
    <property type="project" value="UniProtKB-KW"/>
</dbReference>
<evidence type="ECO:0000313" key="11">
    <source>
        <dbReference type="EMBL" id="SIO44050.1"/>
    </source>
</evidence>
<evidence type="ECO:0000313" key="12">
    <source>
        <dbReference type="Proteomes" id="UP000185207"/>
    </source>
</evidence>
<keyword evidence="2" id="KW-0808">Transferase</keyword>
<keyword evidence="5" id="KW-0460">Magnesium</keyword>
<proteinExistence type="inferred from homology"/>
<dbReference type="InterPro" id="IPR000477">
    <property type="entry name" value="RT_dom"/>
</dbReference>
<organism evidence="11 12">
    <name type="scientific">Epilithonimonas zeae</name>
    <dbReference type="NCBI Taxonomy" id="1416779"/>
    <lineage>
        <taxon>Bacteria</taxon>
        <taxon>Pseudomonadati</taxon>
        <taxon>Bacteroidota</taxon>
        <taxon>Flavobacteriia</taxon>
        <taxon>Flavobacteriales</taxon>
        <taxon>Weeksellaceae</taxon>
        <taxon>Chryseobacterium group</taxon>
        <taxon>Epilithonimonas</taxon>
    </lineage>
</organism>
<dbReference type="Proteomes" id="UP000185207">
    <property type="component" value="Unassembled WGS sequence"/>
</dbReference>
<comment type="catalytic activity">
    <reaction evidence="9">
        <text>DNA(n) + a 2'-deoxyribonucleoside 5'-triphosphate = DNA(n+1) + diphosphate</text>
        <dbReference type="Rhea" id="RHEA:22508"/>
        <dbReference type="Rhea" id="RHEA-COMP:17339"/>
        <dbReference type="Rhea" id="RHEA-COMP:17340"/>
        <dbReference type="ChEBI" id="CHEBI:33019"/>
        <dbReference type="ChEBI" id="CHEBI:61560"/>
        <dbReference type="ChEBI" id="CHEBI:173112"/>
        <dbReference type="EC" id="2.7.7.49"/>
    </reaction>
</comment>
<evidence type="ECO:0000256" key="1">
    <source>
        <dbReference type="ARBA" id="ARBA00012493"/>
    </source>
</evidence>
<dbReference type="CDD" id="cd03487">
    <property type="entry name" value="RT_Bac_retron_II"/>
    <property type="match status" value="1"/>
</dbReference>
<feature type="domain" description="Reverse transcriptase" evidence="10">
    <location>
        <begin position="29"/>
        <end position="241"/>
    </location>
</feature>
<evidence type="ECO:0000256" key="7">
    <source>
        <dbReference type="ARBA" id="ARBA00023118"/>
    </source>
</evidence>
<keyword evidence="4" id="KW-0479">Metal-binding</keyword>
<dbReference type="RefSeq" id="WP_074236572.1">
    <property type="nucleotide sequence ID" value="NZ_FSRK01000003.1"/>
</dbReference>
<keyword evidence="12" id="KW-1185">Reference proteome</keyword>
<dbReference type="STRING" id="1416779.SAMN05444409_3441"/>
<dbReference type="PANTHER" id="PTHR34047:SF7">
    <property type="entry name" value="RNA-DIRECTED DNA POLYMERASE"/>
    <property type="match status" value="1"/>
</dbReference>
<evidence type="ECO:0000256" key="4">
    <source>
        <dbReference type="ARBA" id="ARBA00022723"/>
    </source>
</evidence>
<evidence type="ECO:0000256" key="5">
    <source>
        <dbReference type="ARBA" id="ARBA00022842"/>
    </source>
</evidence>
<dbReference type="PANTHER" id="PTHR34047">
    <property type="entry name" value="NUCLEAR INTRON MATURASE 1, MITOCHONDRIAL-RELATED"/>
    <property type="match status" value="1"/>
</dbReference>
<keyword evidence="6 11" id="KW-0695">RNA-directed DNA polymerase</keyword>
<dbReference type="InterPro" id="IPR000123">
    <property type="entry name" value="Reverse_transcriptase_msDNA"/>
</dbReference>
<accession>A0A1N6JIE7</accession>
<dbReference type="NCBIfam" id="NF038233">
    <property type="entry name" value="retron_St85_RT"/>
    <property type="match status" value="1"/>
</dbReference>
<protein>
    <recommendedName>
        <fullName evidence="1">RNA-directed DNA polymerase</fullName>
        <ecNumber evidence="1">2.7.7.49</ecNumber>
    </recommendedName>
</protein>
<dbReference type="GO" id="GO:0003964">
    <property type="term" value="F:RNA-directed DNA polymerase activity"/>
    <property type="evidence" value="ECO:0007669"/>
    <property type="project" value="UniProtKB-KW"/>
</dbReference>
<evidence type="ECO:0000256" key="3">
    <source>
        <dbReference type="ARBA" id="ARBA00022695"/>
    </source>
</evidence>
<gene>
    <name evidence="11" type="ORF">SAMN05444409_3441</name>
</gene>
<evidence type="ECO:0000256" key="6">
    <source>
        <dbReference type="ARBA" id="ARBA00022918"/>
    </source>
</evidence>
<evidence type="ECO:0000256" key="8">
    <source>
        <dbReference type="ARBA" id="ARBA00034120"/>
    </source>
</evidence>
<dbReference type="EMBL" id="FSRK01000003">
    <property type="protein sequence ID" value="SIO44050.1"/>
    <property type="molecule type" value="Genomic_DNA"/>
</dbReference>
<dbReference type="PRINTS" id="PR00866">
    <property type="entry name" value="RNADNAPOLMS"/>
</dbReference>
<dbReference type="PROSITE" id="PS50878">
    <property type="entry name" value="RT_POL"/>
    <property type="match status" value="1"/>
</dbReference>
<dbReference type="GO" id="GO:0003723">
    <property type="term" value="F:RNA binding"/>
    <property type="evidence" value="ECO:0007669"/>
    <property type="project" value="InterPro"/>
</dbReference>